<dbReference type="Proteomes" id="UP000001699">
    <property type="component" value="Unassembled WGS sequence"/>
</dbReference>
<dbReference type="EMBL" id="DS499596">
    <property type="protein sequence ID" value="EDP53489.1"/>
    <property type="molecule type" value="Genomic_DNA"/>
</dbReference>
<gene>
    <name evidence="1" type="ORF">AFUB_046680</name>
</gene>
<reference evidence="1 2" key="1">
    <citation type="journal article" date="2008" name="PLoS Genet.">
        <title>Genomic islands in the pathogenic filamentous fungus Aspergillus fumigatus.</title>
        <authorList>
            <person name="Fedorova N.D."/>
            <person name="Khaldi N."/>
            <person name="Joardar V.S."/>
            <person name="Maiti R."/>
            <person name="Amedeo P."/>
            <person name="Anderson M.J."/>
            <person name="Crabtree J."/>
            <person name="Silva J.C."/>
            <person name="Badger J.H."/>
            <person name="Albarraq A."/>
            <person name="Angiuoli S."/>
            <person name="Bussey H."/>
            <person name="Bowyer P."/>
            <person name="Cotty P.J."/>
            <person name="Dyer P.S."/>
            <person name="Egan A."/>
            <person name="Galens K."/>
            <person name="Fraser-Liggett C.M."/>
            <person name="Haas B.J."/>
            <person name="Inman J.M."/>
            <person name="Kent R."/>
            <person name="Lemieux S."/>
            <person name="Malavazi I."/>
            <person name="Orvis J."/>
            <person name="Roemer T."/>
            <person name="Ronning C.M."/>
            <person name="Sundaram J.P."/>
            <person name="Sutton G."/>
            <person name="Turner G."/>
            <person name="Venter J.C."/>
            <person name="White O.R."/>
            <person name="Whitty B.R."/>
            <person name="Youngman P."/>
            <person name="Wolfe K.H."/>
            <person name="Goldman G.H."/>
            <person name="Wortman J.R."/>
            <person name="Jiang B."/>
            <person name="Denning D.W."/>
            <person name="Nierman W.C."/>
        </authorList>
    </citation>
    <scope>NUCLEOTIDE SEQUENCE [LARGE SCALE GENOMIC DNA]</scope>
    <source>
        <strain evidence="2">CBS 144.89 / FGSC A1163 / CEA10</strain>
    </source>
</reference>
<protein>
    <submittedName>
        <fullName evidence="1">Uncharacterized protein</fullName>
    </submittedName>
</protein>
<dbReference type="VEuPathDB" id="FungiDB:AFUB_046680"/>
<evidence type="ECO:0000313" key="1">
    <source>
        <dbReference type="EMBL" id="EDP53489.1"/>
    </source>
</evidence>
<evidence type="ECO:0000313" key="2">
    <source>
        <dbReference type="Proteomes" id="UP000001699"/>
    </source>
</evidence>
<dbReference type="AlphaFoldDB" id="B0XWN0"/>
<organism evidence="1 2">
    <name type="scientific">Aspergillus fumigatus (strain CBS 144.89 / FGSC A1163 / CEA10)</name>
    <name type="common">Neosartorya fumigata</name>
    <dbReference type="NCBI Taxonomy" id="451804"/>
    <lineage>
        <taxon>Eukaryota</taxon>
        <taxon>Fungi</taxon>
        <taxon>Dikarya</taxon>
        <taxon>Ascomycota</taxon>
        <taxon>Pezizomycotina</taxon>
        <taxon>Eurotiomycetes</taxon>
        <taxon>Eurotiomycetidae</taxon>
        <taxon>Eurotiales</taxon>
        <taxon>Aspergillaceae</taxon>
        <taxon>Aspergillus</taxon>
        <taxon>Aspergillus subgen. Fumigati</taxon>
    </lineage>
</organism>
<proteinExistence type="predicted"/>
<keyword evidence="2" id="KW-1185">Reference proteome</keyword>
<name>B0XWN0_ASPFC</name>
<dbReference type="HOGENOM" id="CLU_3068215_0_0_1"/>
<dbReference type="OrthoDB" id="6500128at2759"/>
<sequence length="53" mass="6201">MEHLNCRGPQRPAYGILAIGRRVMQPVVREEFASKTMITVAHRLRTILVVIWW</sequence>
<accession>B0XWN0</accession>